<dbReference type="EMBL" id="JAVRFI010000017">
    <property type="protein sequence ID" value="MDT0452105.1"/>
    <property type="molecule type" value="Genomic_DNA"/>
</dbReference>
<evidence type="ECO:0000313" key="2">
    <source>
        <dbReference type="EMBL" id="MDT0452105.1"/>
    </source>
</evidence>
<dbReference type="RefSeq" id="WP_311613584.1">
    <property type="nucleotide sequence ID" value="NZ_JAVRFI010000017.1"/>
</dbReference>
<dbReference type="Proteomes" id="UP001180531">
    <property type="component" value="Unassembled WGS sequence"/>
</dbReference>
<name>A0ABU2SVS2_9ACTN</name>
<accession>A0ABU2SVS2</accession>
<reference evidence="2" key="1">
    <citation type="submission" date="2024-05" db="EMBL/GenBank/DDBJ databases">
        <title>30 novel species of actinomycetes from the DSMZ collection.</title>
        <authorList>
            <person name="Nouioui I."/>
        </authorList>
    </citation>
    <scope>NUCLEOTIDE SEQUENCE</scope>
    <source>
        <strain evidence="2">DSM 40473</strain>
    </source>
</reference>
<gene>
    <name evidence="2" type="ORF">RM609_23910</name>
</gene>
<evidence type="ECO:0008006" key="4">
    <source>
        <dbReference type="Google" id="ProtNLM"/>
    </source>
</evidence>
<proteinExistence type="predicted"/>
<sequence length="71" mass="7708">MADSDRSGDPGEEAAAPQGDPEAGGSRRTPECRCHEESDRGVVPSRVRKRMIVEVILWIIRIALELYGTGG</sequence>
<feature type="compositionally biased region" description="Basic and acidic residues" evidence="1">
    <location>
        <begin position="28"/>
        <end position="40"/>
    </location>
</feature>
<evidence type="ECO:0000256" key="1">
    <source>
        <dbReference type="SAM" id="MobiDB-lite"/>
    </source>
</evidence>
<evidence type="ECO:0000313" key="3">
    <source>
        <dbReference type="Proteomes" id="UP001180531"/>
    </source>
</evidence>
<organism evidence="2 3">
    <name type="scientific">Streptomyces hesseae</name>
    <dbReference type="NCBI Taxonomy" id="3075519"/>
    <lineage>
        <taxon>Bacteria</taxon>
        <taxon>Bacillati</taxon>
        <taxon>Actinomycetota</taxon>
        <taxon>Actinomycetes</taxon>
        <taxon>Kitasatosporales</taxon>
        <taxon>Streptomycetaceae</taxon>
        <taxon>Streptomyces</taxon>
    </lineage>
</organism>
<feature type="region of interest" description="Disordered" evidence="1">
    <location>
        <begin position="1"/>
        <end position="40"/>
    </location>
</feature>
<comment type="caution">
    <text evidence="2">The sequence shown here is derived from an EMBL/GenBank/DDBJ whole genome shotgun (WGS) entry which is preliminary data.</text>
</comment>
<keyword evidence="3" id="KW-1185">Reference proteome</keyword>
<protein>
    <recommendedName>
        <fullName evidence="4">Transposase</fullName>
    </recommendedName>
</protein>